<keyword evidence="3" id="KW-1185">Reference proteome</keyword>
<accession>A0ABR6YJ29</accession>
<comment type="caution">
    <text evidence="2">The sequence shown here is derived from an EMBL/GenBank/DDBJ whole genome shotgun (WGS) entry which is preliminary data.</text>
</comment>
<dbReference type="SUPFAM" id="SSF159894">
    <property type="entry name" value="YgaC/TfoX-N like"/>
    <property type="match status" value="1"/>
</dbReference>
<dbReference type="EMBL" id="JACOGC010000001">
    <property type="protein sequence ID" value="MBC3883917.1"/>
    <property type="molecule type" value="Genomic_DNA"/>
</dbReference>
<dbReference type="Pfam" id="PF04993">
    <property type="entry name" value="TfoX_N"/>
    <property type="match status" value="1"/>
</dbReference>
<dbReference type="RefSeq" id="WP_186861572.1">
    <property type="nucleotide sequence ID" value="NZ_JACOGC010000001.1"/>
</dbReference>
<gene>
    <name evidence="2" type="ORF">H8K27_02115</name>
</gene>
<name>A0ABR6YJ29_9BURK</name>
<dbReference type="Proteomes" id="UP000613113">
    <property type="component" value="Unassembled WGS sequence"/>
</dbReference>
<reference evidence="2 3" key="1">
    <citation type="submission" date="2020-08" db="EMBL/GenBank/DDBJ databases">
        <title>Novel species isolated from subtropical streams in China.</title>
        <authorList>
            <person name="Lu H."/>
        </authorList>
    </citation>
    <scope>NUCLEOTIDE SEQUENCE [LARGE SCALE GENOMIC DNA]</scope>
    <source>
        <strain evidence="2 3">FT31W</strain>
    </source>
</reference>
<dbReference type="InterPro" id="IPR007076">
    <property type="entry name" value="TfoX_N"/>
</dbReference>
<dbReference type="Gene3D" id="3.30.1460.30">
    <property type="entry name" value="YgaC/TfoX-N like chaperone"/>
    <property type="match status" value="1"/>
</dbReference>
<evidence type="ECO:0000313" key="3">
    <source>
        <dbReference type="Proteomes" id="UP000613113"/>
    </source>
</evidence>
<sequence length="109" mass="12631">MNTSSQFVDYVRELLAPLAPFTDGKFFGGHAMKYQGIQFAMIMGNTLYFRVNADTRPDYERCGCQPFSYSTKKGLVEVRKFYSLPEELFEQPEELLVWARRAILASEDR</sequence>
<organism evidence="2 3">
    <name type="scientific">Undibacterium griseum</name>
    <dbReference type="NCBI Taxonomy" id="2762295"/>
    <lineage>
        <taxon>Bacteria</taxon>
        <taxon>Pseudomonadati</taxon>
        <taxon>Pseudomonadota</taxon>
        <taxon>Betaproteobacteria</taxon>
        <taxon>Burkholderiales</taxon>
        <taxon>Oxalobacteraceae</taxon>
        <taxon>Undibacterium</taxon>
    </lineage>
</organism>
<protein>
    <submittedName>
        <fullName evidence="2">TfoX/Sxy family protein</fullName>
    </submittedName>
</protein>
<proteinExistence type="predicted"/>
<evidence type="ECO:0000313" key="2">
    <source>
        <dbReference type="EMBL" id="MBC3883917.1"/>
    </source>
</evidence>
<feature type="domain" description="TfoX N-terminal" evidence="1">
    <location>
        <begin position="13"/>
        <end position="104"/>
    </location>
</feature>
<evidence type="ECO:0000259" key="1">
    <source>
        <dbReference type="Pfam" id="PF04993"/>
    </source>
</evidence>